<gene>
    <name evidence="1" type="ORF">SAMN04488135_11415</name>
</gene>
<protein>
    <submittedName>
        <fullName evidence="1">Uncharacterized protein</fullName>
    </submittedName>
</protein>
<dbReference type="EMBL" id="FQXE01000014">
    <property type="protein sequence ID" value="SHI22420.1"/>
    <property type="molecule type" value="Genomic_DNA"/>
</dbReference>
<dbReference type="Proteomes" id="UP000184226">
    <property type="component" value="Unassembled WGS sequence"/>
</dbReference>
<reference evidence="1 2" key="1">
    <citation type="submission" date="2016-11" db="EMBL/GenBank/DDBJ databases">
        <authorList>
            <person name="Jaros S."/>
            <person name="Januszkiewicz K."/>
            <person name="Wedrychowicz H."/>
        </authorList>
    </citation>
    <scope>NUCLEOTIDE SEQUENCE [LARGE SCALE GENOMIC DNA]</scope>
    <source>
        <strain evidence="1 2">CGMCC 1.10190</strain>
    </source>
</reference>
<sequence>MSISLQVFGTIAKLSRVNYFGLPVRTNYPGRLMPEGLVRGDDQGASCIDPAFHWKTASALKKSGQ</sequence>
<proteinExistence type="predicted"/>
<name>A0A1M5ZDW9_9BURK</name>
<accession>A0A1M5ZDW9</accession>
<evidence type="ECO:0000313" key="2">
    <source>
        <dbReference type="Proteomes" id="UP000184226"/>
    </source>
</evidence>
<evidence type="ECO:0000313" key="1">
    <source>
        <dbReference type="EMBL" id="SHI22420.1"/>
    </source>
</evidence>
<organism evidence="1 2">
    <name type="scientific">Pollutimonas bauzanensis</name>
    <dbReference type="NCBI Taxonomy" id="658167"/>
    <lineage>
        <taxon>Bacteria</taxon>
        <taxon>Pseudomonadati</taxon>
        <taxon>Pseudomonadota</taxon>
        <taxon>Betaproteobacteria</taxon>
        <taxon>Burkholderiales</taxon>
        <taxon>Alcaligenaceae</taxon>
        <taxon>Pollutimonas</taxon>
    </lineage>
</organism>
<dbReference type="AlphaFoldDB" id="A0A1M5ZDW9"/>
<keyword evidence="2" id="KW-1185">Reference proteome</keyword>
<dbReference type="STRING" id="658167.SAMN04488135_11415"/>
<dbReference type="RefSeq" id="WP_073107147.1">
    <property type="nucleotide sequence ID" value="NZ_FQXE01000014.1"/>
</dbReference>